<dbReference type="AlphaFoldDB" id="A0A246JKX1"/>
<name>A0A246JKX1_9BURK</name>
<comment type="caution">
    <text evidence="7">The sequence shown here is derived from an EMBL/GenBank/DDBJ whole genome shotgun (WGS) entry which is preliminary data.</text>
</comment>
<dbReference type="GO" id="GO:0046872">
    <property type="term" value="F:metal ion binding"/>
    <property type="evidence" value="ECO:0007669"/>
    <property type="project" value="UniProtKB-KW"/>
</dbReference>
<dbReference type="GO" id="GO:0009055">
    <property type="term" value="F:electron transfer activity"/>
    <property type="evidence" value="ECO:0007669"/>
    <property type="project" value="InterPro"/>
</dbReference>
<dbReference type="Pfam" id="PF00034">
    <property type="entry name" value="Cytochrom_C"/>
    <property type="match status" value="1"/>
</dbReference>
<keyword evidence="8" id="KW-1185">Reference proteome</keyword>
<protein>
    <submittedName>
        <fullName evidence="7">Cytochrome C</fullName>
    </submittedName>
</protein>
<dbReference type="Pfam" id="PF13442">
    <property type="entry name" value="Cytochrome_CBB3"/>
    <property type="match status" value="1"/>
</dbReference>
<evidence type="ECO:0000313" key="8">
    <source>
        <dbReference type="Proteomes" id="UP000197468"/>
    </source>
</evidence>
<organism evidence="7 8">
    <name type="scientific">Roseateles aquatilis</name>
    <dbReference type="NCBI Taxonomy" id="431061"/>
    <lineage>
        <taxon>Bacteria</taxon>
        <taxon>Pseudomonadati</taxon>
        <taxon>Pseudomonadota</taxon>
        <taxon>Betaproteobacteria</taxon>
        <taxon>Burkholderiales</taxon>
        <taxon>Sphaerotilaceae</taxon>
        <taxon>Roseateles</taxon>
    </lineage>
</organism>
<dbReference type="PANTHER" id="PTHR35008:SF4">
    <property type="entry name" value="BLL4482 PROTEIN"/>
    <property type="match status" value="1"/>
</dbReference>
<dbReference type="PANTHER" id="PTHR35008">
    <property type="entry name" value="BLL4482 PROTEIN-RELATED"/>
    <property type="match status" value="1"/>
</dbReference>
<dbReference type="InterPro" id="IPR009056">
    <property type="entry name" value="Cyt_c-like_dom"/>
</dbReference>
<dbReference type="GO" id="GO:0020037">
    <property type="term" value="F:heme binding"/>
    <property type="evidence" value="ECO:0007669"/>
    <property type="project" value="InterPro"/>
</dbReference>
<feature type="chain" id="PRO_5012828872" evidence="5">
    <location>
        <begin position="26"/>
        <end position="299"/>
    </location>
</feature>
<feature type="signal peptide" evidence="5">
    <location>
        <begin position="1"/>
        <end position="25"/>
    </location>
</feature>
<evidence type="ECO:0000256" key="4">
    <source>
        <dbReference type="PROSITE-ProRule" id="PRU00433"/>
    </source>
</evidence>
<gene>
    <name evidence="7" type="ORF">CDN99_01440</name>
</gene>
<feature type="domain" description="Cytochrome c" evidence="6">
    <location>
        <begin position="189"/>
        <end position="292"/>
    </location>
</feature>
<dbReference type="OrthoDB" id="9809720at2"/>
<dbReference type="InterPro" id="IPR051459">
    <property type="entry name" value="Cytochrome_c-type_DH"/>
</dbReference>
<evidence type="ECO:0000256" key="2">
    <source>
        <dbReference type="ARBA" id="ARBA00022723"/>
    </source>
</evidence>
<dbReference type="InterPro" id="IPR036909">
    <property type="entry name" value="Cyt_c-like_dom_sf"/>
</dbReference>
<keyword evidence="1 4" id="KW-0349">Heme</keyword>
<evidence type="ECO:0000256" key="1">
    <source>
        <dbReference type="ARBA" id="ARBA00022617"/>
    </source>
</evidence>
<proteinExistence type="predicted"/>
<keyword evidence="5" id="KW-0732">Signal</keyword>
<reference evidence="7 8" key="1">
    <citation type="journal article" date="2008" name="Int. J. Syst. Evol. Microbiol.">
        <title>Description of Roseateles aquatilis sp. nov. and Roseateles terrae sp. nov., in the class Betaproteobacteria, and emended description of the genus Roseateles.</title>
        <authorList>
            <person name="Gomila M."/>
            <person name="Bowien B."/>
            <person name="Falsen E."/>
            <person name="Moore E.R."/>
            <person name="Lalucat J."/>
        </authorList>
    </citation>
    <scope>NUCLEOTIDE SEQUENCE [LARGE SCALE GENOMIC DNA]</scope>
    <source>
        <strain evidence="7 8">CCUG 48205</strain>
    </source>
</reference>
<dbReference type="Gene3D" id="1.10.760.10">
    <property type="entry name" value="Cytochrome c-like domain"/>
    <property type="match status" value="2"/>
</dbReference>
<dbReference type="Proteomes" id="UP000197468">
    <property type="component" value="Unassembled WGS sequence"/>
</dbReference>
<sequence>MKHWIRRGLFGLATLAFLAGAGALAAVQMADTKMNRRIEVAGRDLHIPQDAKSLERGRYLYATRGCVDCHGANGAGRRFIDADGMRVAGPNLTAGPGSVTLGYTPSDWDRTLRHGVKPDGRPLLIMPSQDYNRLTDEDVGALVAYVQSMPQASGGPAEMQLPLPVRVLYGLGQIPDAASRINHDLPPEPPVPAGQTVAHGRYLAAMCIGCHGEKLQGGRIAGAPPSWPSAADLDDPLGVMASRYGDAAAFAAMMRSGKRPDGSGIAVMPFESLRELSDDDIAALHRYIRLRGTQVASGD</sequence>
<keyword evidence="3 4" id="KW-0408">Iron</keyword>
<evidence type="ECO:0000259" key="6">
    <source>
        <dbReference type="PROSITE" id="PS51007"/>
    </source>
</evidence>
<dbReference type="EMBL" id="NIOF01000001">
    <property type="protein sequence ID" value="OWQ93190.1"/>
    <property type="molecule type" value="Genomic_DNA"/>
</dbReference>
<dbReference type="RefSeq" id="WP_088382339.1">
    <property type="nucleotide sequence ID" value="NZ_NIOF01000001.1"/>
</dbReference>
<accession>A0A246JKX1</accession>
<evidence type="ECO:0000256" key="5">
    <source>
        <dbReference type="SAM" id="SignalP"/>
    </source>
</evidence>
<feature type="domain" description="Cytochrome c" evidence="6">
    <location>
        <begin position="52"/>
        <end position="150"/>
    </location>
</feature>
<dbReference type="SUPFAM" id="SSF46626">
    <property type="entry name" value="Cytochrome c"/>
    <property type="match status" value="2"/>
</dbReference>
<evidence type="ECO:0000313" key="7">
    <source>
        <dbReference type="EMBL" id="OWQ93190.1"/>
    </source>
</evidence>
<keyword evidence="2 4" id="KW-0479">Metal-binding</keyword>
<dbReference type="PROSITE" id="PS51007">
    <property type="entry name" value="CYTC"/>
    <property type="match status" value="2"/>
</dbReference>
<evidence type="ECO:0000256" key="3">
    <source>
        <dbReference type="ARBA" id="ARBA00023004"/>
    </source>
</evidence>